<dbReference type="SUPFAM" id="SSF101790">
    <property type="entry name" value="Aminomethyltransferase beta-barrel domain"/>
    <property type="match status" value="1"/>
</dbReference>
<dbReference type="Proteomes" id="UP000298677">
    <property type="component" value="Chromosome"/>
</dbReference>
<dbReference type="Pfam" id="PF01571">
    <property type="entry name" value="GCV_T"/>
    <property type="match status" value="1"/>
</dbReference>
<dbReference type="PANTHER" id="PTHR22602">
    <property type="entry name" value="TRANSFERASE CAF17, MITOCHONDRIAL-RELATED"/>
    <property type="match status" value="1"/>
</dbReference>
<evidence type="ECO:0000259" key="1">
    <source>
        <dbReference type="Pfam" id="PF01571"/>
    </source>
</evidence>
<dbReference type="EMBL" id="CP033012">
    <property type="protein sequence ID" value="QCI19451.1"/>
    <property type="molecule type" value="Genomic_DNA"/>
</dbReference>
<proteinExistence type="predicted"/>
<dbReference type="SUPFAM" id="SSF103025">
    <property type="entry name" value="Folate-binding domain"/>
    <property type="match status" value="1"/>
</dbReference>
<sequence length="326" mass="38335">MIIKKTIKTINFSRLEKKPSMFFLKEWSIISVSGIDATPYLQNQLTIDIISLPKNTMQFCALCNVSGKVLTSLVIFKCKKKYYLFFRSSVKIIVIDELKKYAVFSKVLIIDEIKLHLIGIRGKNSNNLLETYFKQKFNHKNHTYVLNKFIIVNMSFFKLRYLIIVSNYSHLKLLKNNFLINKFKILNNEKWLSIDIKLGYPIIEIENTSKFLPQALNMCALNGINYNKGCYKGQEIISITRFKKKNKRVLSWMISKEIIKDIKIGNILEVKKNEMWYTAGVILTYVYIKNQFTWIQAVLNNNYCQSMSFRLKINKSYILSINKIFL</sequence>
<feature type="domain" description="GCVT N-terminal" evidence="1">
    <location>
        <begin position="28"/>
        <end position="146"/>
    </location>
</feature>
<dbReference type="Gene3D" id="2.40.30.160">
    <property type="match status" value="1"/>
</dbReference>
<dbReference type="Gene3D" id="3.30.70.1630">
    <property type="match status" value="1"/>
</dbReference>
<dbReference type="OrthoDB" id="9796287at2"/>
<name>A0A4D6Y0T5_9GAMM</name>
<dbReference type="InterPro" id="IPR017703">
    <property type="entry name" value="YgfZ/GCV_T_CS"/>
</dbReference>
<dbReference type="Gene3D" id="3.30.70.1400">
    <property type="entry name" value="Aminomethyltransferase beta-barrel domains"/>
    <property type="match status" value="1"/>
</dbReference>
<organism evidence="3 4">
    <name type="scientific">Buchnera aphidicola</name>
    <name type="common">Anoecia oenotherae</name>
    <dbReference type="NCBI Taxonomy" id="1241833"/>
    <lineage>
        <taxon>Bacteria</taxon>
        <taxon>Pseudomonadati</taxon>
        <taxon>Pseudomonadota</taxon>
        <taxon>Gammaproteobacteria</taxon>
        <taxon>Enterobacterales</taxon>
        <taxon>Erwiniaceae</taxon>
        <taxon>Buchnera</taxon>
    </lineage>
</organism>
<dbReference type="NCBIfam" id="NF007110">
    <property type="entry name" value="PRK09559.1"/>
    <property type="match status" value="1"/>
</dbReference>
<dbReference type="NCBIfam" id="TIGR03317">
    <property type="entry name" value="ygfZ_signature"/>
    <property type="match status" value="1"/>
</dbReference>
<evidence type="ECO:0000313" key="3">
    <source>
        <dbReference type="EMBL" id="QCI19451.1"/>
    </source>
</evidence>
<evidence type="ECO:0000259" key="2">
    <source>
        <dbReference type="Pfam" id="PF21130"/>
    </source>
</evidence>
<dbReference type="InterPro" id="IPR048451">
    <property type="entry name" value="YgfZ_barrel"/>
</dbReference>
<protein>
    <submittedName>
        <fullName evidence="3">tRNA-modifying protein YgfZ</fullName>
    </submittedName>
</protein>
<gene>
    <name evidence="3" type="primary">ygfZ</name>
    <name evidence="3" type="ORF">D9V65_01720</name>
</gene>
<feature type="domain" description="tRNA-modifying protein YgfZ-like beta-barrel" evidence="2">
    <location>
        <begin position="246"/>
        <end position="312"/>
    </location>
</feature>
<dbReference type="InterPro" id="IPR029043">
    <property type="entry name" value="GcvT/YgfZ_C"/>
</dbReference>
<dbReference type="RefSeq" id="WP_158341903.1">
    <property type="nucleotide sequence ID" value="NZ_CP033012.1"/>
</dbReference>
<dbReference type="Pfam" id="PF21130">
    <property type="entry name" value="YgfZ_barrel"/>
    <property type="match status" value="1"/>
</dbReference>
<dbReference type="InterPro" id="IPR045179">
    <property type="entry name" value="YgfZ/GcvT"/>
</dbReference>
<dbReference type="GO" id="GO:0016226">
    <property type="term" value="P:iron-sulfur cluster assembly"/>
    <property type="evidence" value="ECO:0007669"/>
    <property type="project" value="TreeGrafter"/>
</dbReference>
<dbReference type="PANTHER" id="PTHR22602:SF0">
    <property type="entry name" value="TRANSFERASE CAF17, MITOCHONDRIAL-RELATED"/>
    <property type="match status" value="1"/>
</dbReference>
<dbReference type="InterPro" id="IPR006222">
    <property type="entry name" value="GCVT_N"/>
</dbReference>
<keyword evidence="4" id="KW-1185">Reference proteome</keyword>
<reference evidence="3 4" key="1">
    <citation type="submission" date="2018-10" db="EMBL/GenBank/DDBJ databases">
        <title>Comparative functional genomics of the obligate endosymbiont Buchnera aphidicola.</title>
        <authorList>
            <person name="Chong R.A."/>
        </authorList>
    </citation>
    <scope>NUCLEOTIDE SEQUENCE [LARGE SCALE GENOMIC DNA]</scope>
    <source>
        <strain evidence="3 4">Aoe</strain>
    </source>
</reference>
<dbReference type="AlphaFoldDB" id="A0A4D6Y0T5"/>
<accession>A0A4D6Y0T5</accession>
<evidence type="ECO:0000313" key="4">
    <source>
        <dbReference type="Proteomes" id="UP000298677"/>
    </source>
</evidence>